<gene>
    <name evidence="1" type="ORF">OUZ56_004250</name>
</gene>
<reference evidence="1 2" key="1">
    <citation type="journal article" date="2023" name="Nucleic Acids Res.">
        <title>The hologenome of Daphnia magna reveals possible DNA methylation and microbiome-mediated evolution of the host genome.</title>
        <authorList>
            <person name="Chaturvedi A."/>
            <person name="Li X."/>
            <person name="Dhandapani V."/>
            <person name="Marshall H."/>
            <person name="Kissane S."/>
            <person name="Cuenca-Cambronero M."/>
            <person name="Asole G."/>
            <person name="Calvet F."/>
            <person name="Ruiz-Romero M."/>
            <person name="Marangio P."/>
            <person name="Guigo R."/>
            <person name="Rago D."/>
            <person name="Mirbahai L."/>
            <person name="Eastwood N."/>
            <person name="Colbourne J.K."/>
            <person name="Zhou J."/>
            <person name="Mallon E."/>
            <person name="Orsini L."/>
        </authorList>
    </citation>
    <scope>NUCLEOTIDE SEQUENCE [LARGE SCALE GENOMIC DNA]</scope>
    <source>
        <strain evidence="1">LRV0_1</strain>
    </source>
</reference>
<dbReference type="EMBL" id="JAOYFB010000001">
    <property type="protein sequence ID" value="KAK4002422.1"/>
    <property type="molecule type" value="Genomic_DNA"/>
</dbReference>
<name>A0ABQ9YP70_9CRUS</name>
<evidence type="ECO:0000313" key="2">
    <source>
        <dbReference type="Proteomes" id="UP001234178"/>
    </source>
</evidence>
<comment type="caution">
    <text evidence="1">The sequence shown here is derived from an EMBL/GenBank/DDBJ whole genome shotgun (WGS) entry which is preliminary data.</text>
</comment>
<accession>A0ABQ9YP70</accession>
<proteinExistence type="predicted"/>
<sequence>MRPPDKHTSHEARPSLKVEGVECRKWQNEKDCVPSALRVRKTPRLAPITRLNGASFSSPPSTIHTLDAISIRPKRDLAVGQKKSRVRGMVALMEEGSPIQFGQMDTTYLVRVYNAIPYNAVAALFLELPYVVSAELGFNPVCCRMYCRTDKGMERTGMTAFPKSSSTNVPCGAGKTLQVKQYGHTFLIDDGTSTVGAQTAEENEEHLKRNRNTLFVVAGAGLVLQRTVDYVTKRIIKTDIVAMVTKRKSTCTIV</sequence>
<keyword evidence="2" id="KW-1185">Reference proteome</keyword>
<evidence type="ECO:0000313" key="1">
    <source>
        <dbReference type="EMBL" id="KAK4002422.1"/>
    </source>
</evidence>
<protein>
    <submittedName>
        <fullName evidence="1">Uncharacterized protein</fullName>
    </submittedName>
</protein>
<dbReference type="Proteomes" id="UP001234178">
    <property type="component" value="Unassembled WGS sequence"/>
</dbReference>
<organism evidence="1 2">
    <name type="scientific">Daphnia magna</name>
    <dbReference type="NCBI Taxonomy" id="35525"/>
    <lineage>
        <taxon>Eukaryota</taxon>
        <taxon>Metazoa</taxon>
        <taxon>Ecdysozoa</taxon>
        <taxon>Arthropoda</taxon>
        <taxon>Crustacea</taxon>
        <taxon>Branchiopoda</taxon>
        <taxon>Diplostraca</taxon>
        <taxon>Cladocera</taxon>
        <taxon>Anomopoda</taxon>
        <taxon>Daphniidae</taxon>
        <taxon>Daphnia</taxon>
    </lineage>
</organism>